<comment type="caution">
    <text evidence="4">The sequence shown here is derived from an EMBL/GenBank/DDBJ whole genome shotgun (WGS) entry which is preliminary data.</text>
</comment>
<evidence type="ECO:0000313" key="4">
    <source>
        <dbReference type="EMBL" id="MDM9630129.1"/>
    </source>
</evidence>
<keyword evidence="2" id="KW-0472">Membrane</keyword>
<proteinExistence type="predicted"/>
<keyword evidence="2" id="KW-1133">Transmembrane helix</keyword>
<keyword evidence="2" id="KW-0812">Transmembrane</keyword>
<sequence length="283" mass="32472">MADRTRNPVVQIALLGLLIFLALFIIYGPREPSESDRVIVVDESDVAQLIAGWQRTWNRLPTREELQGILQNHVKDEVLYQEALNEGLDRNSAVVKRALISQMDLMAEGQGEKRNIGDADIEAYYNLRSDQYVSPAEISFKQVYFSEEAEREMLENLCANWNSNMVDFETARAAGKATMLAPQVLELRSDLIDREFGEGFASRLLELESGRWHGPVPSTFGWHLVYLDTLIPSRRLALSEVRDDILQQLEYEDKEAAKEQFYTELMQQYDITYKGMAKELVNE</sequence>
<name>A0ABT7WBC4_9FLAO</name>
<dbReference type="Pfam" id="PF13145">
    <property type="entry name" value="Rotamase_2"/>
    <property type="match status" value="1"/>
</dbReference>
<dbReference type="PROSITE" id="PS50198">
    <property type="entry name" value="PPIC_PPIASE_2"/>
    <property type="match status" value="1"/>
</dbReference>
<reference evidence="4" key="1">
    <citation type="submission" date="2023-06" db="EMBL/GenBank/DDBJ databases">
        <title>Robiginitalea aurantiacus sp. nov. and Algoriphagus sediminis sp. nov., isolated from coastal sediment.</title>
        <authorList>
            <person name="Zhou Z.Y."/>
            <person name="An J."/>
            <person name="Jia Y.W."/>
            <person name="Du Z.J."/>
        </authorList>
    </citation>
    <scope>NUCLEOTIDE SEQUENCE</scope>
    <source>
        <strain evidence="4">M39</strain>
    </source>
</reference>
<gene>
    <name evidence="4" type="ORF">QU605_01510</name>
</gene>
<evidence type="ECO:0000313" key="5">
    <source>
        <dbReference type="Proteomes" id="UP001174839"/>
    </source>
</evidence>
<keyword evidence="5" id="KW-1185">Reference proteome</keyword>
<evidence type="ECO:0000256" key="1">
    <source>
        <dbReference type="PROSITE-ProRule" id="PRU00278"/>
    </source>
</evidence>
<protein>
    <submittedName>
        <fullName evidence="4">Peptidylprolyl isomerase</fullName>
    </submittedName>
</protein>
<dbReference type="PANTHER" id="PTHR47245">
    <property type="entry name" value="PEPTIDYLPROLYL ISOMERASE"/>
    <property type="match status" value="1"/>
</dbReference>
<organism evidence="4 5">
    <name type="scientific">Robiginitalea aurantiaca</name>
    <dbReference type="NCBI Taxonomy" id="3056915"/>
    <lineage>
        <taxon>Bacteria</taxon>
        <taxon>Pseudomonadati</taxon>
        <taxon>Bacteroidota</taxon>
        <taxon>Flavobacteriia</taxon>
        <taxon>Flavobacteriales</taxon>
        <taxon>Flavobacteriaceae</taxon>
        <taxon>Robiginitalea</taxon>
    </lineage>
</organism>
<dbReference type="InterPro" id="IPR000297">
    <property type="entry name" value="PPIase_PpiC"/>
</dbReference>
<dbReference type="InterPro" id="IPR050245">
    <property type="entry name" value="PrsA_foldase"/>
</dbReference>
<dbReference type="PANTHER" id="PTHR47245:SF2">
    <property type="entry name" value="PEPTIDYL-PROLYL CIS-TRANS ISOMERASE HP_0175-RELATED"/>
    <property type="match status" value="1"/>
</dbReference>
<dbReference type="RefSeq" id="WP_289723492.1">
    <property type="nucleotide sequence ID" value="NZ_JAUDUY010000001.1"/>
</dbReference>
<evidence type="ECO:0000259" key="3">
    <source>
        <dbReference type="PROSITE" id="PS50198"/>
    </source>
</evidence>
<dbReference type="Proteomes" id="UP001174839">
    <property type="component" value="Unassembled WGS sequence"/>
</dbReference>
<keyword evidence="1 4" id="KW-0413">Isomerase</keyword>
<accession>A0ABT7WBC4</accession>
<dbReference type="EMBL" id="JAUDUY010000001">
    <property type="protein sequence ID" value="MDM9630129.1"/>
    <property type="molecule type" value="Genomic_DNA"/>
</dbReference>
<feature type="transmembrane region" description="Helical" evidence="2">
    <location>
        <begin position="12"/>
        <end position="29"/>
    </location>
</feature>
<keyword evidence="1" id="KW-0697">Rotamase</keyword>
<feature type="domain" description="PpiC" evidence="3">
    <location>
        <begin position="135"/>
        <end position="229"/>
    </location>
</feature>
<evidence type="ECO:0000256" key="2">
    <source>
        <dbReference type="SAM" id="Phobius"/>
    </source>
</evidence>
<dbReference type="GO" id="GO:0016853">
    <property type="term" value="F:isomerase activity"/>
    <property type="evidence" value="ECO:0007669"/>
    <property type="project" value="UniProtKB-KW"/>
</dbReference>